<accession>A0A8C4QPF5</accession>
<reference evidence="8" key="1">
    <citation type="submission" date="2025-08" db="UniProtKB">
        <authorList>
            <consortium name="Ensembl"/>
        </authorList>
    </citation>
    <scope>IDENTIFICATION</scope>
</reference>
<protein>
    <submittedName>
        <fullName evidence="8">Lysosomal protein transmembrane 4 beta</fullName>
    </submittedName>
</protein>
<dbReference type="GeneTree" id="ENSGT00940000153446"/>
<sequence length="222" mass="25428">MAFKMFSERTRTYSTSCCCCFHVRTGTIVLGASYIAIHAAITVLLLVFTFHPESFKNYQTSITPIPYNEGRMECDTMFPIGVSLFVMVIGAMMIYGAFTHRSGWLVPFLCYQMFDFAINCFMMLGLLKTLPTLKAHTHLYKNELWDVNTNWLIAFLLLIFGLILVLKAYFMCCVWNCYKYIVNRFSANAQVFSDRNIEQFLPPSYDTAIAIPNKVPPPPYSA</sequence>
<dbReference type="AlphaFoldDB" id="A0A8C4QPF5"/>
<reference evidence="8" key="2">
    <citation type="submission" date="2025-09" db="UniProtKB">
        <authorList>
            <consortium name="Ensembl"/>
        </authorList>
    </citation>
    <scope>IDENTIFICATION</scope>
</reference>
<evidence type="ECO:0000256" key="4">
    <source>
        <dbReference type="ARBA" id="ARBA00022692"/>
    </source>
</evidence>
<dbReference type="GO" id="GO:0005765">
    <property type="term" value="C:lysosomal membrane"/>
    <property type="evidence" value="ECO:0007669"/>
    <property type="project" value="TreeGrafter"/>
</dbReference>
<name>A0A8C4QPF5_EPTBU</name>
<dbReference type="InterPro" id="IPR051115">
    <property type="entry name" value="LAPTM_transporter"/>
</dbReference>
<dbReference type="InterPro" id="IPR004687">
    <property type="entry name" value="LAPTM4/5"/>
</dbReference>
<comment type="similarity">
    <text evidence="2">Belongs to the LAPTM4/LAPTM5 transporter family.</text>
</comment>
<comment type="subcellular location">
    <subcellularLocation>
        <location evidence="1">Endomembrane system</location>
        <topology evidence="1">Multi-pass membrane protein</topology>
    </subcellularLocation>
</comment>
<dbReference type="PANTHER" id="PTHR12479:SF10">
    <property type="entry name" value="LYSOSOMAL-ASSOCIATED TRANSMEMBRANE PROTEIN"/>
    <property type="match status" value="1"/>
</dbReference>
<evidence type="ECO:0000256" key="1">
    <source>
        <dbReference type="ARBA" id="ARBA00004127"/>
    </source>
</evidence>
<evidence type="ECO:0000256" key="3">
    <source>
        <dbReference type="ARBA" id="ARBA00022448"/>
    </source>
</evidence>
<dbReference type="PANTHER" id="PTHR12479">
    <property type="entry name" value="LYSOSOMAL-ASSOCIATED TRANSMEMBRANE PROTEIN"/>
    <property type="match status" value="1"/>
</dbReference>
<evidence type="ECO:0000256" key="6">
    <source>
        <dbReference type="ARBA" id="ARBA00023136"/>
    </source>
</evidence>
<feature type="transmembrane region" description="Helical" evidence="7">
    <location>
        <begin position="77"/>
        <end position="98"/>
    </location>
</feature>
<keyword evidence="3" id="KW-0813">Transport</keyword>
<keyword evidence="9" id="KW-1185">Reference proteome</keyword>
<feature type="transmembrane region" description="Helical" evidence="7">
    <location>
        <begin position="21"/>
        <end position="48"/>
    </location>
</feature>
<proteinExistence type="inferred from homology"/>
<evidence type="ECO:0000256" key="7">
    <source>
        <dbReference type="SAM" id="Phobius"/>
    </source>
</evidence>
<dbReference type="OMA" id="SCYKYLT"/>
<evidence type="ECO:0000256" key="2">
    <source>
        <dbReference type="ARBA" id="ARBA00010076"/>
    </source>
</evidence>
<keyword evidence="6 7" id="KW-0472">Membrane</keyword>
<evidence type="ECO:0000313" key="8">
    <source>
        <dbReference type="Ensembl" id="ENSEBUP00000018615.1"/>
    </source>
</evidence>
<dbReference type="Ensembl" id="ENSEBUT00000019191.1">
    <property type="protein sequence ID" value="ENSEBUP00000018615.1"/>
    <property type="gene ID" value="ENSEBUG00000011619.1"/>
</dbReference>
<evidence type="ECO:0000313" key="9">
    <source>
        <dbReference type="Proteomes" id="UP000694388"/>
    </source>
</evidence>
<evidence type="ECO:0000256" key="5">
    <source>
        <dbReference type="ARBA" id="ARBA00022989"/>
    </source>
</evidence>
<organism evidence="8 9">
    <name type="scientific">Eptatretus burgeri</name>
    <name type="common">Inshore hagfish</name>
    <dbReference type="NCBI Taxonomy" id="7764"/>
    <lineage>
        <taxon>Eukaryota</taxon>
        <taxon>Metazoa</taxon>
        <taxon>Chordata</taxon>
        <taxon>Craniata</taxon>
        <taxon>Vertebrata</taxon>
        <taxon>Cyclostomata</taxon>
        <taxon>Myxini</taxon>
        <taxon>Myxiniformes</taxon>
        <taxon>Myxinidae</taxon>
        <taxon>Eptatretinae</taxon>
        <taxon>Eptatretus</taxon>
    </lineage>
</organism>
<dbReference type="GO" id="GO:0012505">
    <property type="term" value="C:endomembrane system"/>
    <property type="evidence" value="ECO:0007669"/>
    <property type="project" value="UniProtKB-SubCell"/>
</dbReference>
<keyword evidence="5 7" id="KW-1133">Transmembrane helix</keyword>
<keyword evidence="4 7" id="KW-0812">Transmembrane</keyword>
<feature type="transmembrane region" description="Helical" evidence="7">
    <location>
        <begin position="105"/>
        <end position="127"/>
    </location>
</feature>
<feature type="transmembrane region" description="Helical" evidence="7">
    <location>
        <begin position="151"/>
        <end position="178"/>
    </location>
</feature>
<dbReference type="Proteomes" id="UP000694388">
    <property type="component" value="Unplaced"/>
</dbReference>
<dbReference type="Pfam" id="PF03821">
    <property type="entry name" value="Mtp"/>
    <property type="match status" value="1"/>
</dbReference>